<comment type="caution">
    <text evidence="6">The sequence shown here is derived from an EMBL/GenBank/DDBJ whole genome shotgun (WGS) entry which is preliminary data.</text>
</comment>
<evidence type="ECO:0000313" key="7">
    <source>
        <dbReference type="Proteomes" id="UP000445000"/>
    </source>
</evidence>
<dbReference type="CDD" id="cd06171">
    <property type="entry name" value="Sigma70_r4"/>
    <property type="match status" value="1"/>
</dbReference>
<dbReference type="Pfam" id="PF08281">
    <property type="entry name" value="Sigma70_r4_2"/>
    <property type="match status" value="1"/>
</dbReference>
<dbReference type="GO" id="GO:0003677">
    <property type="term" value="F:DNA binding"/>
    <property type="evidence" value="ECO:0007669"/>
    <property type="project" value="InterPro"/>
</dbReference>
<sequence length="223" mass="25271">MAINEGLVIRMRPSATLRAAASPAWALLNLGQGDAPAVVEEQSLDQVRALDRFLVSVEKRAFRIARIAVRDDDDALDIVQDAMLQLARRYAQRPAEEWRPLFYRILQNRIRDCQRRRKVRAKLMSWLPGWKKTEEDDVGDPYDGVADARPQPQDLLATDQAMAKLERALGELPRRQQEAFMLRNFEGMDVAQTAAAMGCSEGSVKTHYSRAVHTLREELGAAW</sequence>
<dbReference type="PANTHER" id="PTHR43133">
    <property type="entry name" value="RNA POLYMERASE ECF-TYPE SIGMA FACTO"/>
    <property type="match status" value="1"/>
</dbReference>
<accession>A0A829Y621</accession>
<name>A0A829Y621_9GAMM</name>
<dbReference type="InterPro" id="IPR013249">
    <property type="entry name" value="RNA_pol_sigma70_r4_t2"/>
</dbReference>
<evidence type="ECO:0000256" key="3">
    <source>
        <dbReference type="ARBA" id="ARBA00023082"/>
    </source>
</evidence>
<dbReference type="Gene3D" id="1.10.10.10">
    <property type="entry name" value="Winged helix-like DNA-binding domain superfamily/Winged helix DNA-binding domain"/>
    <property type="match status" value="1"/>
</dbReference>
<dbReference type="PANTHER" id="PTHR43133:SF64">
    <property type="entry name" value="ECF SIGMA FACTOR"/>
    <property type="match status" value="1"/>
</dbReference>
<dbReference type="SUPFAM" id="SSF88659">
    <property type="entry name" value="Sigma3 and sigma4 domains of RNA polymerase sigma factors"/>
    <property type="match status" value="1"/>
</dbReference>
<comment type="similarity">
    <text evidence="1">Belongs to the sigma-70 factor family. ECF subfamily.</text>
</comment>
<keyword evidence="4" id="KW-0804">Transcription</keyword>
<dbReference type="Proteomes" id="UP000445000">
    <property type="component" value="Unassembled WGS sequence"/>
</dbReference>
<dbReference type="InterPro" id="IPR039425">
    <property type="entry name" value="RNA_pol_sigma-70-like"/>
</dbReference>
<proteinExistence type="inferred from homology"/>
<evidence type="ECO:0000313" key="6">
    <source>
        <dbReference type="EMBL" id="GFE78699.1"/>
    </source>
</evidence>
<feature type="domain" description="RNA polymerase sigma factor 70 region 4 type 2" evidence="5">
    <location>
        <begin position="164"/>
        <end position="212"/>
    </location>
</feature>
<protein>
    <submittedName>
        <fullName evidence="6">RNA polymerase sigma factor</fullName>
    </submittedName>
</protein>
<evidence type="ECO:0000256" key="1">
    <source>
        <dbReference type="ARBA" id="ARBA00010641"/>
    </source>
</evidence>
<dbReference type="Gene3D" id="1.10.1740.10">
    <property type="match status" value="1"/>
</dbReference>
<evidence type="ECO:0000256" key="2">
    <source>
        <dbReference type="ARBA" id="ARBA00023015"/>
    </source>
</evidence>
<evidence type="ECO:0000259" key="5">
    <source>
        <dbReference type="Pfam" id="PF08281"/>
    </source>
</evidence>
<dbReference type="SUPFAM" id="SSF88946">
    <property type="entry name" value="Sigma2 domain of RNA polymerase sigma factors"/>
    <property type="match status" value="1"/>
</dbReference>
<reference evidence="7" key="1">
    <citation type="submission" date="2020-01" db="EMBL/GenBank/DDBJ databases">
        <title>'Steroidobacter agaridevorans' sp. nov., agar-degrading bacteria isolated from rhizosphere soils.</title>
        <authorList>
            <person name="Ikenaga M."/>
            <person name="Kataoka M."/>
            <person name="Murouchi A."/>
            <person name="Katsuragi S."/>
            <person name="Sakai M."/>
        </authorList>
    </citation>
    <scope>NUCLEOTIDE SEQUENCE [LARGE SCALE GENOMIC DNA]</scope>
    <source>
        <strain evidence="7">YU21-B</strain>
    </source>
</reference>
<dbReference type="InterPro" id="IPR013324">
    <property type="entry name" value="RNA_pol_sigma_r3/r4-like"/>
</dbReference>
<dbReference type="InterPro" id="IPR013325">
    <property type="entry name" value="RNA_pol_sigma_r2"/>
</dbReference>
<evidence type="ECO:0000256" key="4">
    <source>
        <dbReference type="ARBA" id="ARBA00023163"/>
    </source>
</evidence>
<organism evidence="6 7">
    <name type="scientific">Steroidobacter agaridevorans</name>
    <dbReference type="NCBI Taxonomy" id="2695856"/>
    <lineage>
        <taxon>Bacteria</taxon>
        <taxon>Pseudomonadati</taxon>
        <taxon>Pseudomonadota</taxon>
        <taxon>Gammaproteobacteria</taxon>
        <taxon>Steroidobacterales</taxon>
        <taxon>Steroidobacteraceae</taxon>
        <taxon>Steroidobacter</taxon>
    </lineage>
</organism>
<dbReference type="InterPro" id="IPR036388">
    <property type="entry name" value="WH-like_DNA-bd_sf"/>
</dbReference>
<dbReference type="AlphaFoldDB" id="A0A829Y621"/>
<dbReference type="GO" id="GO:0016987">
    <property type="term" value="F:sigma factor activity"/>
    <property type="evidence" value="ECO:0007669"/>
    <property type="project" value="UniProtKB-KW"/>
</dbReference>
<gene>
    <name evidence="6" type="primary">rpoE_1</name>
    <name evidence="6" type="ORF">GCM10011487_06990</name>
</gene>
<dbReference type="InterPro" id="IPR014284">
    <property type="entry name" value="RNA_pol_sigma-70_dom"/>
</dbReference>
<keyword evidence="7" id="KW-1185">Reference proteome</keyword>
<keyword evidence="2" id="KW-0805">Transcription regulation</keyword>
<dbReference type="EMBL" id="BLJN01000001">
    <property type="protein sequence ID" value="GFE78699.1"/>
    <property type="molecule type" value="Genomic_DNA"/>
</dbReference>
<dbReference type="GO" id="GO:0006352">
    <property type="term" value="P:DNA-templated transcription initiation"/>
    <property type="evidence" value="ECO:0007669"/>
    <property type="project" value="InterPro"/>
</dbReference>
<dbReference type="NCBIfam" id="NF006550">
    <property type="entry name" value="PRK09047.1"/>
    <property type="match status" value="1"/>
</dbReference>
<keyword evidence="3" id="KW-0731">Sigma factor</keyword>
<dbReference type="NCBIfam" id="TIGR02937">
    <property type="entry name" value="sigma70-ECF"/>
    <property type="match status" value="1"/>
</dbReference>